<accession>A0A399QU19</accession>
<protein>
    <submittedName>
        <fullName evidence="3">Indoleamine 2,3-dioxygenase</fullName>
    </submittedName>
</protein>
<sequence>MPKLKPLDQYDISRDRGFLCRYDAGAVTLPAELQPAVDAAMALPHSIVTGRVREILARLPVIDLTRLCKTATDEQIRKAFVHYTFMIQSWVWGEREVPTSLPECLAKPAWQLADTLDSKPLLTYATYVLDNWAKVDADGPVDLSNVYMTQPFLSGGDEAWFVLVHVAIEARAGDMLATIPEVIDACDANNATAVAAGLKRMSEGWDAVNAIFDRMPERCDPYIYFNRVRPYIHGWKDNPALGDGLIYEGVPAGENKPQAFRGQTGSQSSIVPTMDAFLSISHADDPLRHYLEELHAYRPTGHRAFIEDVRAASTLRDWVSQHGDAATRQLYNDNVMKLARFRTRHLEYAATYINKQAGNSPGNDTDVGTGGTPFMKYLKKHRDEAEAHLLDVEKEGVI</sequence>
<keyword evidence="4" id="KW-1185">Reference proteome</keyword>
<keyword evidence="3" id="KW-0223">Dioxygenase</keyword>
<organism evidence="3 4">
    <name type="scientific">Henriciella barbarensis</name>
    <dbReference type="NCBI Taxonomy" id="86342"/>
    <lineage>
        <taxon>Bacteria</taxon>
        <taxon>Pseudomonadati</taxon>
        <taxon>Pseudomonadota</taxon>
        <taxon>Alphaproteobacteria</taxon>
        <taxon>Hyphomonadales</taxon>
        <taxon>Hyphomonadaceae</taxon>
        <taxon>Henriciella</taxon>
    </lineage>
</organism>
<dbReference type="Pfam" id="PF01231">
    <property type="entry name" value="IDO"/>
    <property type="match status" value="1"/>
</dbReference>
<keyword evidence="1" id="KW-0479">Metal-binding</keyword>
<comment type="caution">
    <text evidence="3">The sequence shown here is derived from an EMBL/GenBank/DDBJ whole genome shotgun (WGS) entry which is preliminary data.</text>
</comment>
<dbReference type="GO" id="GO:0046872">
    <property type="term" value="F:metal ion binding"/>
    <property type="evidence" value="ECO:0007669"/>
    <property type="project" value="UniProtKB-KW"/>
</dbReference>
<dbReference type="InterPro" id="IPR037217">
    <property type="entry name" value="Trp/Indoleamine_2_3_dOase-like"/>
</dbReference>
<dbReference type="OrthoDB" id="505370at2"/>
<dbReference type="Proteomes" id="UP000265431">
    <property type="component" value="Unassembled WGS sequence"/>
</dbReference>
<dbReference type="GO" id="GO:0020037">
    <property type="term" value="F:heme binding"/>
    <property type="evidence" value="ECO:0007669"/>
    <property type="project" value="InterPro"/>
</dbReference>
<name>A0A399QU19_9PROT</name>
<dbReference type="PANTHER" id="PTHR28657">
    <property type="entry name" value="INDOLEAMINE 2,3-DIOXYGENASE"/>
    <property type="match status" value="1"/>
</dbReference>
<gene>
    <name evidence="3" type="ORF">D1224_12115</name>
</gene>
<dbReference type="PANTHER" id="PTHR28657:SF5">
    <property type="entry name" value="INDOLEAMINE 2,3-DIOXYGENASE"/>
    <property type="match status" value="1"/>
</dbReference>
<dbReference type="GO" id="GO:0019441">
    <property type="term" value="P:L-tryptophan catabolic process to kynurenine"/>
    <property type="evidence" value="ECO:0007669"/>
    <property type="project" value="InterPro"/>
</dbReference>
<keyword evidence="2" id="KW-0408">Iron</keyword>
<evidence type="ECO:0000313" key="4">
    <source>
        <dbReference type="Proteomes" id="UP000265431"/>
    </source>
</evidence>
<reference evidence="3 4" key="1">
    <citation type="submission" date="2018-08" db="EMBL/GenBank/DDBJ databases">
        <title>Henriciella mobilis sp. nov., isolated from seawater.</title>
        <authorList>
            <person name="Cheng H."/>
            <person name="Wu Y.-H."/>
            <person name="Xu X.-W."/>
            <person name="Guo L.-L."/>
        </authorList>
    </citation>
    <scope>NUCLEOTIDE SEQUENCE [LARGE SCALE GENOMIC DNA]</scope>
    <source>
        <strain evidence="3 4">CCUG66934</strain>
    </source>
</reference>
<dbReference type="RefSeq" id="WP_119380212.1">
    <property type="nucleotide sequence ID" value="NZ_QWGB01000007.1"/>
</dbReference>
<evidence type="ECO:0000256" key="2">
    <source>
        <dbReference type="ARBA" id="ARBA00023004"/>
    </source>
</evidence>
<dbReference type="SUPFAM" id="SSF140959">
    <property type="entry name" value="Indolic compounds 2,3-dioxygenase-like"/>
    <property type="match status" value="1"/>
</dbReference>
<dbReference type="EMBL" id="QWGB01000007">
    <property type="protein sequence ID" value="RIJ22293.1"/>
    <property type="molecule type" value="Genomic_DNA"/>
</dbReference>
<dbReference type="AlphaFoldDB" id="A0A399QU19"/>
<evidence type="ECO:0000256" key="1">
    <source>
        <dbReference type="ARBA" id="ARBA00022723"/>
    </source>
</evidence>
<evidence type="ECO:0000313" key="3">
    <source>
        <dbReference type="EMBL" id="RIJ22293.1"/>
    </source>
</evidence>
<dbReference type="InterPro" id="IPR000898">
    <property type="entry name" value="Indolamine_dOase"/>
</dbReference>
<dbReference type="Gene3D" id="1.20.58.480">
    <property type="match status" value="1"/>
</dbReference>
<proteinExistence type="predicted"/>
<keyword evidence="3" id="KW-0560">Oxidoreductase</keyword>
<dbReference type="GO" id="GO:0051213">
    <property type="term" value="F:dioxygenase activity"/>
    <property type="evidence" value="ECO:0007669"/>
    <property type="project" value="UniProtKB-KW"/>
</dbReference>